<evidence type="ECO:0000259" key="3">
    <source>
        <dbReference type="Pfam" id="PF07589"/>
    </source>
</evidence>
<dbReference type="AlphaFoldDB" id="A0A1N6D624"/>
<accession>A0A1N6D624</accession>
<dbReference type="NCBIfam" id="NF035944">
    <property type="entry name" value="PEPxxWA-CTERM"/>
    <property type="match status" value="1"/>
</dbReference>
<feature type="transmembrane region" description="Helical" evidence="1">
    <location>
        <begin position="185"/>
        <end position="202"/>
    </location>
</feature>
<evidence type="ECO:0000313" key="4">
    <source>
        <dbReference type="EMBL" id="SIN66183.1"/>
    </source>
</evidence>
<protein>
    <submittedName>
        <fullName evidence="4">PEP-CTERM protein-sorting domain-containing protein</fullName>
    </submittedName>
</protein>
<feature type="signal peptide" evidence="2">
    <location>
        <begin position="1"/>
        <end position="25"/>
    </location>
</feature>
<dbReference type="InterPro" id="IPR013424">
    <property type="entry name" value="Ice-binding_C"/>
</dbReference>
<sequence length="214" mass="22461">MRLKKSLTYATGVATALMMAGTASATTIFHHDPGVGQQSTSRGAGSAPMGRLTVDSAISISSFGILADIDGDSDLQFLIFDANTGANLFTSAIQSFVDVGEDYYFSNPLNFTFNTGTTYSVGVSSSNGATYRLDTMANSVGGFNFFTGNQNLNGAFGSSTLDLDQFCCDVATAFVIADAGAVPEPATWAFMIFGFGAVGSALRTRRRKVTFQTT</sequence>
<keyword evidence="1" id="KW-0812">Transmembrane</keyword>
<proteinExistence type="predicted"/>
<evidence type="ECO:0000256" key="1">
    <source>
        <dbReference type="SAM" id="Phobius"/>
    </source>
</evidence>
<keyword evidence="1" id="KW-1133">Transmembrane helix</keyword>
<reference evidence="5" key="1">
    <citation type="submission" date="2016-11" db="EMBL/GenBank/DDBJ databases">
        <authorList>
            <person name="Varghese N."/>
            <person name="Submissions S."/>
        </authorList>
    </citation>
    <scope>NUCLEOTIDE SEQUENCE [LARGE SCALE GENOMIC DNA]</scope>
    <source>
        <strain evidence="5">DSM 22363</strain>
    </source>
</reference>
<gene>
    <name evidence="4" type="ORF">SAMN02745824_1590</name>
</gene>
<organism evidence="4 5">
    <name type="scientific">Parasphingorhabdus marina DSM 22363</name>
    <dbReference type="NCBI Taxonomy" id="1123272"/>
    <lineage>
        <taxon>Bacteria</taxon>
        <taxon>Pseudomonadati</taxon>
        <taxon>Pseudomonadota</taxon>
        <taxon>Alphaproteobacteria</taxon>
        <taxon>Sphingomonadales</taxon>
        <taxon>Sphingomonadaceae</taxon>
        <taxon>Parasphingorhabdus</taxon>
    </lineage>
</organism>
<dbReference type="RefSeq" id="WP_074204488.1">
    <property type="nucleotide sequence ID" value="NZ_FSQW01000001.1"/>
</dbReference>
<keyword evidence="2" id="KW-0732">Signal</keyword>
<evidence type="ECO:0000313" key="5">
    <source>
        <dbReference type="Proteomes" id="UP000185192"/>
    </source>
</evidence>
<feature type="chain" id="PRO_5012364981" evidence="2">
    <location>
        <begin position="26"/>
        <end position="214"/>
    </location>
</feature>
<dbReference type="EMBL" id="FSQW01000001">
    <property type="protein sequence ID" value="SIN66183.1"/>
    <property type="molecule type" value="Genomic_DNA"/>
</dbReference>
<evidence type="ECO:0000256" key="2">
    <source>
        <dbReference type="SAM" id="SignalP"/>
    </source>
</evidence>
<keyword evidence="1" id="KW-0472">Membrane</keyword>
<keyword evidence="5" id="KW-1185">Reference proteome</keyword>
<dbReference type="Proteomes" id="UP000185192">
    <property type="component" value="Unassembled WGS sequence"/>
</dbReference>
<dbReference type="Pfam" id="PF07589">
    <property type="entry name" value="PEP-CTERM"/>
    <property type="match status" value="1"/>
</dbReference>
<name>A0A1N6D624_9SPHN</name>
<feature type="domain" description="Ice-binding protein C-terminal" evidence="3">
    <location>
        <begin position="181"/>
        <end position="206"/>
    </location>
</feature>